<dbReference type="OrthoDB" id="2446457at2759"/>
<dbReference type="EMBL" id="CAJVQA010043125">
    <property type="protein sequence ID" value="CAG8815483.1"/>
    <property type="molecule type" value="Genomic_DNA"/>
</dbReference>
<dbReference type="GO" id="GO:0006313">
    <property type="term" value="P:DNA transposition"/>
    <property type="evidence" value="ECO:0007669"/>
    <property type="project" value="InterPro"/>
</dbReference>
<comment type="caution">
    <text evidence="2">The sequence shown here is derived from an EMBL/GenBank/DDBJ whole genome shotgun (WGS) entry which is preliminary data.</text>
</comment>
<evidence type="ECO:0000313" key="3">
    <source>
        <dbReference type="Proteomes" id="UP000789759"/>
    </source>
</evidence>
<dbReference type="GO" id="GO:0003677">
    <property type="term" value="F:DNA binding"/>
    <property type="evidence" value="ECO:0007669"/>
    <property type="project" value="InterPro"/>
</dbReference>
<dbReference type="InterPro" id="IPR036397">
    <property type="entry name" value="RNaseH_sf"/>
</dbReference>
<name>A0A9N9PF84_9GLOM</name>
<dbReference type="GO" id="GO:0015074">
    <property type="term" value="P:DNA integration"/>
    <property type="evidence" value="ECO:0007669"/>
    <property type="project" value="InterPro"/>
</dbReference>
<organism evidence="2 3">
    <name type="scientific">Cetraspora pellucida</name>
    <dbReference type="NCBI Taxonomy" id="1433469"/>
    <lineage>
        <taxon>Eukaryota</taxon>
        <taxon>Fungi</taxon>
        <taxon>Fungi incertae sedis</taxon>
        <taxon>Mucoromycota</taxon>
        <taxon>Glomeromycotina</taxon>
        <taxon>Glomeromycetes</taxon>
        <taxon>Diversisporales</taxon>
        <taxon>Gigasporaceae</taxon>
        <taxon>Cetraspora</taxon>
    </lineage>
</organism>
<proteinExistence type="predicted"/>
<evidence type="ECO:0000313" key="2">
    <source>
        <dbReference type="EMBL" id="CAG8815483.1"/>
    </source>
</evidence>
<keyword evidence="3" id="KW-1185">Reference proteome</keyword>
<accession>A0A9N9PF84</accession>
<dbReference type="Proteomes" id="UP000789759">
    <property type="component" value="Unassembled WGS sequence"/>
</dbReference>
<dbReference type="Gene3D" id="3.30.420.10">
    <property type="entry name" value="Ribonuclease H-like superfamily/Ribonuclease H"/>
    <property type="match status" value="1"/>
</dbReference>
<feature type="non-terminal residue" evidence="2">
    <location>
        <position position="115"/>
    </location>
</feature>
<evidence type="ECO:0000259" key="1">
    <source>
        <dbReference type="Pfam" id="PF01498"/>
    </source>
</evidence>
<dbReference type="Pfam" id="PF01498">
    <property type="entry name" value="HTH_Tnp_Tc3_2"/>
    <property type="match status" value="1"/>
</dbReference>
<gene>
    <name evidence="2" type="ORF">CPELLU_LOCUS19140</name>
</gene>
<sequence>LSSCDQCSLQRIVLKDKVLSLNKVTNELNLNFNTTYQPNTIRNYLHNFGLKGHVARFKPFLKHKDHWVPYSPDLNPIEHLWDYPDCQVRKRKPLPSSKNELIKAIQEEWAKIPLE</sequence>
<feature type="domain" description="Transposase Tc1-like" evidence="1">
    <location>
        <begin position="9"/>
        <end position="64"/>
    </location>
</feature>
<feature type="non-terminal residue" evidence="2">
    <location>
        <position position="1"/>
    </location>
</feature>
<dbReference type="InterPro" id="IPR002492">
    <property type="entry name" value="Transposase_Tc1-like"/>
</dbReference>
<reference evidence="2" key="1">
    <citation type="submission" date="2021-06" db="EMBL/GenBank/DDBJ databases">
        <authorList>
            <person name="Kallberg Y."/>
            <person name="Tangrot J."/>
            <person name="Rosling A."/>
        </authorList>
    </citation>
    <scope>NUCLEOTIDE SEQUENCE</scope>
    <source>
        <strain evidence="2">FL966</strain>
    </source>
</reference>
<protein>
    <submittedName>
        <fullName evidence="2">14352_t:CDS:1</fullName>
    </submittedName>
</protein>
<dbReference type="AlphaFoldDB" id="A0A9N9PF84"/>